<dbReference type="GO" id="GO:0003677">
    <property type="term" value="F:DNA binding"/>
    <property type="evidence" value="ECO:0007669"/>
    <property type="project" value="InterPro"/>
</dbReference>
<keyword evidence="3" id="KW-1185">Reference proteome</keyword>
<protein>
    <submittedName>
        <fullName evidence="2">Helix-turn-helix transcriptional regulator</fullName>
    </submittedName>
</protein>
<comment type="caution">
    <text evidence="2">The sequence shown here is derived from an EMBL/GenBank/DDBJ whole genome shotgun (WGS) entry which is preliminary data.</text>
</comment>
<reference evidence="2 3" key="2">
    <citation type="submission" date="2018-03" db="EMBL/GenBank/DDBJ databases">
        <title>The ancient ancestry and fast evolution of plastids.</title>
        <authorList>
            <person name="Moore K.R."/>
            <person name="Magnabosco C."/>
            <person name="Momper L."/>
            <person name="Gold D.A."/>
            <person name="Bosak T."/>
            <person name="Fournier G.P."/>
        </authorList>
    </citation>
    <scope>NUCLEOTIDE SEQUENCE [LARGE SCALE GENOMIC DNA]</scope>
    <source>
        <strain evidence="2 3">ULC18</strain>
    </source>
</reference>
<dbReference type="SUPFAM" id="SSF46894">
    <property type="entry name" value="C-terminal effector domain of the bipartite response regulators"/>
    <property type="match status" value="1"/>
</dbReference>
<dbReference type="EMBL" id="PVWK01000151">
    <property type="protein sequence ID" value="PSB24193.1"/>
    <property type="molecule type" value="Genomic_DNA"/>
</dbReference>
<sequence length="212" mass="25042">MISRACTANNKVDLFQLQKARTALQTYAFEKNYEQIDLPQEVIKDLIDGVLILTEKRELIYANECARRILRQLNQERSLVNQIPEEVWHICQALIDSRHLFPNQYWLIESKVFIGNSIVFNVQARWLKLEDRDRPCLLLSIRDQCQSIKDIVNEESQKYGLTSREKEIWLLHRANYTYKQVALELCITPNTVKKHMKSIYSKQKAMLMLQEA</sequence>
<dbReference type="AlphaFoldDB" id="A0A2T1DUK9"/>
<dbReference type="InterPro" id="IPR000792">
    <property type="entry name" value="Tscrpt_reg_LuxR_C"/>
</dbReference>
<evidence type="ECO:0000313" key="3">
    <source>
        <dbReference type="Proteomes" id="UP000239576"/>
    </source>
</evidence>
<organism evidence="2 3">
    <name type="scientific">Stenomitos frigidus ULC18</name>
    <dbReference type="NCBI Taxonomy" id="2107698"/>
    <lineage>
        <taxon>Bacteria</taxon>
        <taxon>Bacillati</taxon>
        <taxon>Cyanobacteriota</taxon>
        <taxon>Cyanophyceae</taxon>
        <taxon>Leptolyngbyales</taxon>
        <taxon>Leptolyngbyaceae</taxon>
        <taxon>Stenomitos</taxon>
    </lineage>
</organism>
<dbReference type="GO" id="GO:0006355">
    <property type="term" value="P:regulation of DNA-templated transcription"/>
    <property type="evidence" value="ECO:0007669"/>
    <property type="project" value="InterPro"/>
</dbReference>
<dbReference type="SMART" id="SM00421">
    <property type="entry name" value="HTH_LUXR"/>
    <property type="match status" value="1"/>
</dbReference>
<reference evidence="3" key="1">
    <citation type="submission" date="2018-02" db="EMBL/GenBank/DDBJ databases">
        <authorList>
            <person name="Moore K."/>
            <person name="Momper L."/>
        </authorList>
    </citation>
    <scope>NUCLEOTIDE SEQUENCE [LARGE SCALE GENOMIC DNA]</scope>
    <source>
        <strain evidence="3">ULC18</strain>
    </source>
</reference>
<dbReference type="Pfam" id="PF00196">
    <property type="entry name" value="GerE"/>
    <property type="match status" value="1"/>
</dbReference>
<name>A0A2T1DUK9_9CYAN</name>
<dbReference type="Gene3D" id="1.10.10.10">
    <property type="entry name" value="Winged helix-like DNA-binding domain superfamily/Winged helix DNA-binding domain"/>
    <property type="match status" value="1"/>
</dbReference>
<feature type="domain" description="HTH luxR-type" evidence="1">
    <location>
        <begin position="158"/>
        <end position="209"/>
    </location>
</feature>
<gene>
    <name evidence="2" type="ORF">C7B82_27905</name>
</gene>
<dbReference type="RefSeq" id="WP_106260262.1">
    <property type="nucleotide sequence ID" value="NZ_CAWNSW010000069.1"/>
</dbReference>
<accession>A0A2T1DUK9</accession>
<evidence type="ECO:0000313" key="2">
    <source>
        <dbReference type="EMBL" id="PSB24193.1"/>
    </source>
</evidence>
<evidence type="ECO:0000259" key="1">
    <source>
        <dbReference type="SMART" id="SM00421"/>
    </source>
</evidence>
<dbReference type="Proteomes" id="UP000239576">
    <property type="component" value="Unassembled WGS sequence"/>
</dbReference>
<dbReference type="InterPro" id="IPR036388">
    <property type="entry name" value="WH-like_DNA-bd_sf"/>
</dbReference>
<dbReference type="OrthoDB" id="9797341at2"/>
<proteinExistence type="predicted"/>
<dbReference type="InterPro" id="IPR016032">
    <property type="entry name" value="Sig_transdc_resp-reg_C-effctor"/>
</dbReference>